<evidence type="ECO:0000256" key="3">
    <source>
        <dbReference type="ARBA" id="ARBA00022786"/>
    </source>
</evidence>
<keyword evidence="9" id="KW-1185">Reference proteome</keyword>
<dbReference type="InterPro" id="IPR036855">
    <property type="entry name" value="Znf_CCCH_sf"/>
</dbReference>
<feature type="region of interest" description="Disordered" evidence="6">
    <location>
        <begin position="134"/>
        <end position="196"/>
    </location>
</feature>
<feature type="domain" description="C3H1-type" evidence="7">
    <location>
        <begin position="353"/>
        <end position="380"/>
    </location>
</feature>
<feature type="domain" description="C3H1-type" evidence="7">
    <location>
        <begin position="216"/>
        <end position="238"/>
    </location>
</feature>
<evidence type="ECO:0000313" key="9">
    <source>
        <dbReference type="Proteomes" id="UP001221757"/>
    </source>
</evidence>
<dbReference type="InterPro" id="IPR052650">
    <property type="entry name" value="Zinc_finger_CCCH"/>
</dbReference>
<feature type="compositionally biased region" description="Basic and acidic residues" evidence="6">
    <location>
        <begin position="414"/>
        <end position="429"/>
    </location>
</feature>
<evidence type="ECO:0000259" key="7">
    <source>
        <dbReference type="PROSITE" id="PS50103"/>
    </source>
</evidence>
<comment type="caution">
    <text evidence="8">The sequence shown here is derived from an EMBL/GenBank/DDBJ whole genome shotgun (WGS) entry which is preliminary data.</text>
</comment>
<evidence type="ECO:0000313" key="8">
    <source>
        <dbReference type="EMBL" id="KAJ7672635.1"/>
    </source>
</evidence>
<dbReference type="PANTHER" id="PTHR36886:SF3">
    <property type="entry name" value="PROTEIN FRIGIDA-ESSENTIAL 1"/>
    <property type="match status" value="1"/>
</dbReference>
<organism evidence="8 9">
    <name type="scientific">Mycena rosella</name>
    <name type="common">Pink bonnet</name>
    <name type="synonym">Agaricus rosellus</name>
    <dbReference type="NCBI Taxonomy" id="1033263"/>
    <lineage>
        <taxon>Eukaryota</taxon>
        <taxon>Fungi</taxon>
        <taxon>Dikarya</taxon>
        <taxon>Basidiomycota</taxon>
        <taxon>Agaricomycotina</taxon>
        <taxon>Agaricomycetes</taxon>
        <taxon>Agaricomycetidae</taxon>
        <taxon>Agaricales</taxon>
        <taxon>Marasmiineae</taxon>
        <taxon>Mycenaceae</taxon>
        <taxon>Mycena</taxon>
    </lineage>
</organism>
<keyword evidence="2 5" id="KW-0863">Zinc-finger</keyword>
<feature type="zinc finger region" description="C3H1-type" evidence="5">
    <location>
        <begin position="216"/>
        <end position="238"/>
    </location>
</feature>
<feature type="domain" description="C3H1-type" evidence="7">
    <location>
        <begin position="315"/>
        <end position="342"/>
    </location>
</feature>
<feature type="compositionally biased region" description="Polar residues" evidence="6">
    <location>
        <begin position="179"/>
        <end position="190"/>
    </location>
</feature>
<feature type="zinc finger region" description="C3H1-type" evidence="5">
    <location>
        <begin position="353"/>
        <end position="380"/>
    </location>
</feature>
<dbReference type="PROSITE" id="PS00518">
    <property type="entry name" value="ZF_RING_1"/>
    <property type="match status" value="1"/>
</dbReference>
<feature type="zinc finger region" description="C3H1-type" evidence="5">
    <location>
        <begin position="568"/>
        <end position="595"/>
    </location>
</feature>
<keyword evidence="4 5" id="KW-0862">Zinc</keyword>
<feature type="compositionally biased region" description="Basic and acidic residues" evidence="6">
    <location>
        <begin position="521"/>
        <end position="537"/>
    </location>
</feature>
<dbReference type="InterPro" id="IPR002867">
    <property type="entry name" value="IBR_dom"/>
</dbReference>
<feature type="zinc finger region" description="C3H1-type" evidence="5">
    <location>
        <begin position="67"/>
        <end position="94"/>
    </location>
</feature>
<dbReference type="Pfam" id="PF14608">
    <property type="entry name" value="zf-CCCH_2"/>
    <property type="match status" value="2"/>
</dbReference>
<feature type="zinc finger region" description="C3H1-type" evidence="5">
    <location>
        <begin position="315"/>
        <end position="342"/>
    </location>
</feature>
<dbReference type="AlphaFoldDB" id="A0AAD7D0L6"/>
<dbReference type="InterPro" id="IPR017907">
    <property type="entry name" value="Znf_RING_CS"/>
</dbReference>
<accession>A0AAD7D0L6</accession>
<evidence type="ECO:0000256" key="2">
    <source>
        <dbReference type="ARBA" id="ARBA00022771"/>
    </source>
</evidence>
<evidence type="ECO:0000256" key="5">
    <source>
        <dbReference type="PROSITE-ProRule" id="PRU00723"/>
    </source>
</evidence>
<dbReference type="SUPFAM" id="SSF90229">
    <property type="entry name" value="CCCH zinc finger"/>
    <property type="match status" value="4"/>
</dbReference>
<protein>
    <recommendedName>
        <fullName evidence="7">C3H1-type domain-containing protein</fullName>
    </recommendedName>
</protein>
<evidence type="ECO:0000256" key="1">
    <source>
        <dbReference type="ARBA" id="ARBA00022723"/>
    </source>
</evidence>
<sequence length="1251" mass="137645">MSFPAYPFHPHPYAAYGPPCNDSGCVHSRTCPAFHQSAFHSPAANPYLNIPFADRGSIYIDPVPPASPVNIPCLFFQRNRCSNGDKCRFSHSVSIPSDMRSNMSQSLRCKFFLEGSCRNGESCLFLHDTAYDTAPQPASSTPDDDHEPLVEPISSETPPLVSEMDAHETDPEGAAVSPHTGQPPTGQASPNEALPPLESSFPVASVVFAEAAVFEPCTFHTTGRCVRGDSCVVRHPEPVGPVYSPIPSVSPLIADLKGDDGDWIQFSDENIARAANPAYDGIPSCSFFAKGLCNMGDRCRFVHDFVHNSDSRTTPRTLRPCKYFADGACAKGLMCPFLHDVPVHNAMSDSAVDELRRPCRYYSQGKCRKGDKCRFQHDSAGDPIPNPSPQPSDEQVTNRLVGTDDNPAWGTDQQESKWIEDEPPSKSLDENSYSGGTTSAENMEWVDQQSASKWTEEDPPKPLDENPYGGGTASSWFQDTEENTEWEGNKWTESAPVDDNSGPGWLHETDHNPAWSTDNEDASKWTTDRPPRTRDPHPSYTASFPPEDPGAEESWDAPWPDAVPDVKPARKARCKYFGQGYCTMGDSCRFLHVKEKASQQRDGDLIDQDAMHDAGGSPQYPTDQLATLLPGPAIEPDFPPQSIYGCMVRFGAGAIPEQVVTPFESQGVILVNYPPGMAHDDLLQLAEPYGVVKNTTFRLLPGGIQAHIEFEEVSQAANAAVNLNGFTIDQLVLRARLDSVGSVGGTVQDPEMERQIKLVWDAPSVSGWAFYPNVRLAKDESARLNGLLYAERKITAEYRTPSQKHSVPVRLAGLPLHVDRDSLHVFCVGSSSVSLNRPTYSESPNEHILACLAEFGLVTSFEVLPTDSSHLKITAFATFNTGRAAANAIRTLKGTPHDFLGKGCISAQPVFHSKYNCANCPFAQIRDDLDRLRDLCADTACTIQYYDDPPCVHVYGRRAKEMAPVKKTVEALLFGFELACWDPYFDTSSGQEALKRINTADTSFYIRRDPNQVLRVWGNRDKGEKQIIRLLTRVQAKRHHLRLNQDSLPVILNGGLQSLQDAFGASKIVLDIPSRSITVLGDIKTEAESHLQVLTSEYSRGAGNCCLCFSDAQHVQLSCTHMYCSACLKLLLRPIPGHFTTPRCIAEMGPDHPISQCLTAIPAHLIRSHLFDPEQTQQLFESALLDFVWSDSENDFRFCVSGCRVLYRKGAPGAEFTCPECNQNLCASCTTPTHHGLTCVEYQEISGAAVL</sequence>
<dbReference type="Pfam" id="PF01485">
    <property type="entry name" value="IBR"/>
    <property type="match status" value="1"/>
</dbReference>
<dbReference type="GO" id="GO:0008270">
    <property type="term" value="F:zinc ion binding"/>
    <property type="evidence" value="ECO:0007669"/>
    <property type="project" value="UniProtKB-KW"/>
</dbReference>
<feature type="zinc finger region" description="C3H1-type" evidence="5">
    <location>
        <begin position="279"/>
        <end position="306"/>
    </location>
</feature>
<dbReference type="InterPro" id="IPR035979">
    <property type="entry name" value="RBD_domain_sf"/>
</dbReference>
<feature type="zinc finger region" description="C3H1-type" evidence="5">
    <location>
        <begin position="103"/>
        <end position="130"/>
    </location>
</feature>
<proteinExistence type="predicted"/>
<dbReference type="Pfam" id="PF18345">
    <property type="entry name" value="zf_CCCH_4"/>
    <property type="match status" value="1"/>
</dbReference>
<dbReference type="InterPro" id="IPR041367">
    <property type="entry name" value="Znf-CCCH_4"/>
</dbReference>
<feature type="compositionally biased region" description="Basic and acidic residues" evidence="6">
    <location>
        <begin position="454"/>
        <end position="464"/>
    </location>
</feature>
<feature type="region of interest" description="Disordered" evidence="6">
    <location>
        <begin position="374"/>
        <end position="557"/>
    </location>
</feature>
<evidence type="ECO:0000256" key="4">
    <source>
        <dbReference type="ARBA" id="ARBA00022833"/>
    </source>
</evidence>
<evidence type="ECO:0000256" key="6">
    <source>
        <dbReference type="SAM" id="MobiDB-lite"/>
    </source>
</evidence>
<feature type="domain" description="C3H1-type" evidence="7">
    <location>
        <begin position="568"/>
        <end position="595"/>
    </location>
</feature>
<feature type="compositionally biased region" description="Polar residues" evidence="6">
    <location>
        <begin position="391"/>
        <end position="400"/>
    </location>
</feature>
<dbReference type="SMART" id="SM00356">
    <property type="entry name" value="ZnF_C3H1"/>
    <property type="match status" value="7"/>
</dbReference>
<dbReference type="Proteomes" id="UP001221757">
    <property type="component" value="Unassembled WGS sequence"/>
</dbReference>
<dbReference type="Gene3D" id="3.30.70.330">
    <property type="match status" value="1"/>
</dbReference>
<feature type="domain" description="C3H1-type" evidence="7">
    <location>
        <begin position="103"/>
        <end position="130"/>
    </location>
</feature>
<dbReference type="SUPFAM" id="SSF57850">
    <property type="entry name" value="RING/U-box"/>
    <property type="match status" value="1"/>
</dbReference>
<name>A0AAD7D0L6_MYCRO</name>
<dbReference type="CDD" id="cd20335">
    <property type="entry name" value="BRcat_RBR"/>
    <property type="match status" value="1"/>
</dbReference>
<dbReference type="PROSITE" id="PS50103">
    <property type="entry name" value="ZF_C3H1"/>
    <property type="match status" value="7"/>
</dbReference>
<dbReference type="InterPro" id="IPR012677">
    <property type="entry name" value="Nucleotide-bd_a/b_plait_sf"/>
</dbReference>
<feature type="compositionally biased region" description="Polar residues" evidence="6">
    <location>
        <begin position="430"/>
        <end position="453"/>
    </location>
</feature>
<gene>
    <name evidence="8" type="ORF">B0H17DRAFT_179754</name>
</gene>
<dbReference type="InterPro" id="IPR000571">
    <property type="entry name" value="Znf_CCCH"/>
</dbReference>
<dbReference type="SUPFAM" id="SSF54928">
    <property type="entry name" value="RNA-binding domain, RBD"/>
    <property type="match status" value="1"/>
</dbReference>
<reference evidence="8" key="1">
    <citation type="submission" date="2023-03" db="EMBL/GenBank/DDBJ databases">
        <title>Massive genome expansion in bonnet fungi (Mycena s.s.) driven by repeated elements and novel gene families across ecological guilds.</title>
        <authorList>
            <consortium name="Lawrence Berkeley National Laboratory"/>
            <person name="Harder C.B."/>
            <person name="Miyauchi S."/>
            <person name="Viragh M."/>
            <person name="Kuo A."/>
            <person name="Thoen E."/>
            <person name="Andreopoulos B."/>
            <person name="Lu D."/>
            <person name="Skrede I."/>
            <person name="Drula E."/>
            <person name="Henrissat B."/>
            <person name="Morin E."/>
            <person name="Kohler A."/>
            <person name="Barry K."/>
            <person name="LaButti K."/>
            <person name="Morin E."/>
            <person name="Salamov A."/>
            <person name="Lipzen A."/>
            <person name="Mereny Z."/>
            <person name="Hegedus B."/>
            <person name="Baldrian P."/>
            <person name="Stursova M."/>
            <person name="Weitz H."/>
            <person name="Taylor A."/>
            <person name="Grigoriev I.V."/>
            <person name="Nagy L.G."/>
            <person name="Martin F."/>
            <person name="Kauserud H."/>
        </authorList>
    </citation>
    <scope>NUCLEOTIDE SEQUENCE</scope>
    <source>
        <strain evidence="8">CBHHK067</strain>
    </source>
</reference>
<feature type="domain" description="C3H1-type" evidence="7">
    <location>
        <begin position="67"/>
        <end position="94"/>
    </location>
</feature>
<feature type="domain" description="C3H1-type" evidence="7">
    <location>
        <begin position="279"/>
        <end position="306"/>
    </location>
</feature>
<keyword evidence="3" id="KW-0833">Ubl conjugation pathway</keyword>
<dbReference type="CDD" id="cd00590">
    <property type="entry name" value="RRM_SF"/>
    <property type="match status" value="1"/>
</dbReference>
<dbReference type="Pfam" id="PF18044">
    <property type="entry name" value="zf-CCCH_4"/>
    <property type="match status" value="2"/>
</dbReference>
<dbReference type="EMBL" id="JARKIE010000167">
    <property type="protein sequence ID" value="KAJ7672635.1"/>
    <property type="molecule type" value="Genomic_DNA"/>
</dbReference>
<dbReference type="GO" id="GO:0003676">
    <property type="term" value="F:nucleic acid binding"/>
    <property type="evidence" value="ECO:0007669"/>
    <property type="project" value="InterPro"/>
</dbReference>
<dbReference type="Gene3D" id="4.10.1000.10">
    <property type="entry name" value="Zinc finger, CCCH-type"/>
    <property type="match status" value="4"/>
</dbReference>
<keyword evidence="1 5" id="KW-0479">Metal-binding</keyword>
<dbReference type="PANTHER" id="PTHR36886">
    <property type="entry name" value="PROTEIN FRIGIDA-ESSENTIAL 1"/>
    <property type="match status" value="1"/>
</dbReference>